<feature type="compositionally biased region" description="Acidic residues" evidence="1">
    <location>
        <begin position="220"/>
        <end position="238"/>
    </location>
</feature>
<evidence type="ECO:0000313" key="2">
    <source>
        <dbReference type="EMBL" id="KAK9812702.1"/>
    </source>
</evidence>
<reference evidence="2 3" key="1">
    <citation type="journal article" date="2024" name="Nat. Commun.">
        <title>Phylogenomics reveals the evolutionary origins of lichenization in chlorophyte algae.</title>
        <authorList>
            <person name="Puginier C."/>
            <person name="Libourel C."/>
            <person name="Otte J."/>
            <person name="Skaloud P."/>
            <person name="Haon M."/>
            <person name="Grisel S."/>
            <person name="Petersen M."/>
            <person name="Berrin J.G."/>
            <person name="Delaux P.M."/>
            <person name="Dal Grande F."/>
            <person name="Keller J."/>
        </authorList>
    </citation>
    <scope>NUCLEOTIDE SEQUENCE [LARGE SCALE GENOMIC DNA]</scope>
    <source>
        <strain evidence="2 3">SAG 2043</strain>
    </source>
</reference>
<keyword evidence="3" id="KW-1185">Reference proteome</keyword>
<proteinExistence type="predicted"/>
<accession>A0AAW1PVC6</accession>
<feature type="region of interest" description="Disordered" evidence="1">
    <location>
        <begin position="193"/>
        <end position="244"/>
    </location>
</feature>
<sequence length="406" mass="44782">MGAVLRTAGVQCDFLQRSWAERMSSHPPSNPSDFVEGDYCYYCGKQDEDDIDGDVELCVCRKQYSVCRRELYQISGWLQMCGLTVRDIVEHTPRTQLKEVWRSIIAMQKGMRVPRSRTDIFDVVIATRRLVAAKVASQIPKLATPWDIAASPLPTEVEDASAQAQELQKQELERLSQLLRSERAARAEAEQTIKTLQTVQQRGAGASGMHDNKRERLESETAEEDVDEENSDEDEADDGAVPAKEDDVNLQQVQMELKAAKDELRDCKEKLQQVLLHAVELVKLAKAEAPAGGGSAAHAPPLTTDVPETKGHRAIKPHAELANAFGAIVDAIAKLANPDFTQAIKCQAVVDALDAVQEKKSSVASVAQTVCRSKETGWLTSKRGKDRGYMLSSDAVAHFRQHPPKA</sequence>
<organism evidence="2 3">
    <name type="scientific">[Myrmecia] bisecta</name>
    <dbReference type="NCBI Taxonomy" id="41462"/>
    <lineage>
        <taxon>Eukaryota</taxon>
        <taxon>Viridiplantae</taxon>
        <taxon>Chlorophyta</taxon>
        <taxon>core chlorophytes</taxon>
        <taxon>Trebouxiophyceae</taxon>
        <taxon>Trebouxiales</taxon>
        <taxon>Trebouxiaceae</taxon>
        <taxon>Myrmecia</taxon>
    </lineage>
</organism>
<evidence type="ECO:0000313" key="3">
    <source>
        <dbReference type="Proteomes" id="UP001489004"/>
    </source>
</evidence>
<evidence type="ECO:0000256" key="1">
    <source>
        <dbReference type="SAM" id="MobiDB-lite"/>
    </source>
</evidence>
<dbReference type="AlphaFoldDB" id="A0AAW1PVC6"/>
<dbReference type="EMBL" id="JALJOR010000008">
    <property type="protein sequence ID" value="KAK9812702.1"/>
    <property type="molecule type" value="Genomic_DNA"/>
</dbReference>
<dbReference type="Proteomes" id="UP001489004">
    <property type="component" value="Unassembled WGS sequence"/>
</dbReference>
<protein>
    <submittedName>
        <fullName evidence="2">Uncharacterized protein</fullName>
    </submittedName>
</protein>
<feature type="compositionally biased region" description="Basic and acidic residues" evidence="1">
    <location>
        <begin position="210"/>
        <end position="219"/>
    </location>
</feature>
<gene>
    <name evidence="2" type="ORF">WJX72_002329</name>
</gene>
<comment type="caution">
    <text evidence="2">The sequence shown here is derived from an EMBL/GenBank/DDBJ whole genome shotgun (WGS) entry which is preliminary data.</text>
</comment>
<name>A0AAW1PVC6_9CHLO</name>